<dbReference type="AlphaFoldDB" id="V6JDL8"/>
<accession>V6JDL8</accession>
<dbReference type="PATRIC" id="fig|1352936.5.peg.9542"/>
<keyword evidence="3" id="KW-1185">Reference proteome</keyword>
<dbReference type="EMBL" id="AWQX01000399">
    <property type="protein sequence ID" value="EST18002.1"/>
    <property type="molecule type" value="Genomic_DNA"/>
</dbReference>
<dbReference type="RefSeq" id="WP_023554029.1">
    <property type="nucleotide sequence ID" value="NZ_CM002286.1"/>
</dbReference>
<evidence type="ECO:0000313" key="2">
    <source>
        <dbReference type="EMBL" id="EST18002.1"/>
    </source>
</evidence>
<gene>
    <name evidence="2" type="ORF">M878_45885</name>
</gene>
<reference evidence="2 3" key="1">
    <citation type="journal article" date="2014" name="Genome Announc.">
        <title>Draft Genome Sequence of Streptomyces roseochromogenes subsp. oscitans DS 12.976, Producer of the Aminocoumarin Antibiotic Clorobiocin.</title>
        <authorList>
            <person name="Ruckert C."/>
            <person name="Kalinowski J."/>
            <person name="Heide L."/>
            <person name="Apel A.K."/>
        </authorList>
    </citation>
    <scope>NUCLEOTIDE SEQUENCE [LARGE SCALE GENOMIC DNA]</scope>
    <source>
        <strain evidence="2 3">DS 12.976</strain>
        <plasmid evidence="2">pSros1</plasmid>
    </source>
</reference>
<protein>
    <recommendedName>
        <fullName evidence="4">ATP/GTP-binding protein</fullName>
    </recommendedName>
</protein>
<dbReference type="SUPFAM" id="SSF52540">
    <property type="entry name" value="P-loop containing nucleoside triphosphate hydrolases"/>
    <property type="match status" value="1"/>
</dbReference>
<comment type="caution">
    <text evidence="2">The sequence shown here is derived from an EMBL/GenBank/DDBJ whole genome shotgun (WGS) entry which is preliminary data.</text>
</comment>
<organism evidence="2 3">
    <name type="scientific">Streptomyces roseochromogenus subsp. oscitans DS 12.976</name>
    <dbReference type="NCBI Taxonomy" id="1352936"/>
    <lineage>
        <taxon>Bacteria</taxon>
        <taxon>Bacillati</taxon>
        <taxon>Actinomycetota</taxon>
        <taxon>Actinomycetes</taxon>
        <taxon>Kitasatosporales</taxon>
        <taxon>Streptomycetaceae</taxon>
        <taxon>Streptomyces</taxon>
    </lineage>
</organism>
<dbReference type="OrthoDB" id="3633479at2"/>
<evidence type="ECO:0008006" key="4">
    <source>
        <dbReference type="Google" id="ProtNLM"/>
    </source>
</evidence>
<dbReference type="Proteomes" id="UP000017984">
    <property type="component" value="Plasmid pSros1"/>
</dbReference>
<name>V6JDL8_STRRC</name>
<dbReference type="InterPro" id="IPR027417">
    <property type="entry name" value="P-loop_NTPase"/>
</dbReference>
<proteinExistence type="predicted"/>
<sequence>MSAVVLSKQGQAAVPEATPVPGVSRGLYVARAELVLARADHWPLGKPVLDPDPLEQVAAAFAEVRTEDGEEAELIVDLLPVPGPAVARRRRRLLARASRRGPTAFGEELTVGGSGGSVLSQVWDVLNGPSGKRTSGGAGARLPRQSDLSDGIGKFAPGAQVFALQVLVRCTARHPARARARLHQVMAALQALRGQNALVPVGPRLGGWRPYSDVWWRRRAFDRRFARGDFAPARRRQWVTWQEVAALLKPPSRHCTAQNITRTGGVVSPAPAGLPTWTGQKDVLPLGYVTGADGRRRLGGAYAKDVLFGSSLGKSGFGKTELALVQFAARAYAEDGALLFDPHRTAWLRIKPYLAHPVLADRIWEVDLSRARDEDLMSCWNPLSMEGRRLDEVQEIVGAVVGAISSAHSWGERATRARTILSNAVRTLAELSHLLIQDGHPELQPTVFQISTLLEDEDWRKAVLAHLPQATGRYWTRSFANVEPNAMNTVTNVLYRFSSSRSLRAFLGSPRSGYDLRRAMATSAVVGLCPSGTGESDELICALLLFDLFREGMARASLPADQLHTMWSWVDELTSVDGASHGYIAKILEQLRKYELRFVGMTQMVMRLSDTTRQALMQNQSWLSATGADADEAAFVAKRMPGIDPATIQQIDRYCYIQSVQLHGKRTAPFRVEGVAVDDVFADYYNPDGLEALDKAIDANVQRRPVGDILAGLDRLDDAILAHLTRRPSGGTPRPAGSGDVVHRLPRPTHPTQKG</sequence>
<evidence type="ECO:0000313" key="3">
    <source>
        <dbReference type="Proteomes" id="UP000017984"/>
    </source>
</evidence>
<evidence type="ECO:0000256" key="1">
    <source>
        <dbReference type="SAM" id="MobiDB-lite"/>
    </source>
</evidence>
<keyword evidence="2" id="KW-0614">Plasmid</keyword>
<feature type="region of interest" description="Disordered" evidence="1">
    <location>
        <begin position="724"/>
        <end position="755"/>
    </location>
</feature>
<dbReference type="HOGENOM" id="CLU_021411_0_0_11"/>
<geneLocation type="plasmid" evidence="2 3">
    <name>pSros1</name>
</geneLocation>